<evidence type="ECO:0000313" key="2">
    <source>
        <dbReference type="Proteomes" id="UP001470809"/>
    </source>
</evidence>
<dbReference type="PIRSF" id="PIRSF008502">
    <property type="entry name" value="UCP008502"/>
    <property type="match status" value="1"/>
</dbReference>
<proteinExistence type="predicted"/>
<dbReference type="Gene3D" id="3.30.70.1280">
    <property type="entry name" value="SP0830-like domains"/>
    <property type="match status" value="1"/>
</dbReference>
<name>A0AAN0NHV1_9RHOB</name>
<reference evidence="1 2" key="2">
    <citation type="submission" date="2024-08" db="EMBL/GenBank/DDBJ databases">
        <title>Phylogenomic analyses of a clade within the roseobacter group suggest taxonomic reassignments of species of the genera Aestuariivita, Citreicella, Loktanella, Nautella, Pelagibaca, Ruegeria, Thalassobius, Thiobacimonas and Tropicibacter, and the proposal o.</title>
        <authorList>
            <person name="Jeon C.O."/>
        </authorList>
    </citation>
    <scope>NUCLEOTIDE SEQUENCE [LARGE SCALE GENOMIC DNA]</scope>
    <source>
        <strain evidence="1 2">SS1-5</strain>
    </source>
</reference>
<sequence length="178" mass="18925">MTQWVAFLRGINVGGHRKIPMASLRKIWAAQTGIGDVRSYIASGNLVFTGQGPADDLAAGLQAVIADTFGFDVPVLVLSAKTMRDLVGSCPFAQAPGNRVHAYLCYTPPVVDWDGVRALQTASEDVAVIGNVVWLHVPDGIGRSKLAARLEHLIGVPATARNLNTIHKMHGFLDGSGD</sequence>
<dbReference type="RefSeq" id="WP_342075879.1">
    <property type="nucleotide sequence ID" value="NZ_CP151767.2"/>
</dbReference>
<protein>
    <submittedName>
        <fullName evidence="1">DUF1697 domain-containing protein</fullName>
    </submittedName>
</protein>
<dbReference type="PANTHER" id="PTHR36439">
    <property type="entry name" value="BLL4334 PROTEIN"/>
    <property type="match status" value="1"/>
</dbReference>
<keyword evidence="2" id="KW-1185">Reference proteome</keyword>
<dbReference type="KEGG" id="yrh:AABB31_16180"/>
<reference evidence="2" key="1">
    <citation type="submission" date="2024-04" db="EMBL/GenBank/DDBJ databases">
        <title>Phylogenomic analyses of a clade within the roseobacter group suggest taxonomic reassignments of species of the genera Aestuariivita, Citreicella, Loktanella, Nautella, Pelagibaca, Ruegeria, Thalassobius, Thiobacimonas and Tropicibacter, and the proposal o.</title>
        <authorList>
            <person name="Jeon C.O."/>
        </authorList>
    </citation>
    <scope>NUCLEOTIDE SEQUENCE [LARGE SCALE GENOMIC DNA]</scope>
    <source>
        <strain evidence="2">SS1-5</strain>
    </source>
</reference>
<gene>
    <name evidence="1" type="ORF">AABB31_16180</name>
</gene>
<dbReference type="AlphaFoldDB" id="A0AAN0NHV1"/>
<dbReference type="Pfam" id="PF08002">
    <property type="entry name" value="DUF1697"/>
    <property type="match status" value="1"/>
</dbReference>
<organism evidence="1 2">
    <name type="scientific">Yoonia rhodophyticola</name>
    <dbReference type="NCBI Taxonomy" id="3137370"/>
    <lineage>
        <taxon>Bacteria</taxon>
        <taxon>Pseudomonadati</taxon>
        <taxon>Pseudomonadota</taxon>
        <taxon>Alphaproteobacteria</taxon>
        <taxon>Rhodobacterales</taxon>
        <taxon>Paracoccaceae</taxon>
        <taxon>Yoonia</taxon>
    </lineage>
</organism>
<accession>A0AAN0NHV1</accession>
<dbReference type="SUPFAM" id="SSF160379">
    <property type="entry name" value="SP0830-like"/>
    <property type="match status" value="1"/>
</dbReference>
<dbReference type="Proteomes" id="UP001470809">
    <property type="component" value="Chromosome"/>
</dbReference>
<evidence type="ECO:0000313" key="1">
    <source>
        <dbReference type="EMBL" id="WZU66557.1"/>
    </source>
</evidence>
<dbReference type="InterPro" id="IPR012545">
    <property type="entry name" value="DUF1697"/>
</dbReference>
<dbReference type="PANTHER" id="PTHR36439:SF1">
    <property type="entry name" value="DUF1697 DOMAIN-CONTAINING PROTEIN"/>
    <property type="match status" value="1"/>
</dbReference>
<dbReference type="EMBL" id="CP151767">
    <property type="protein sequence ID" value="WZU66557.1"/>
    <property type="molecule type" value="Genomic_DNA"/>
</dbReference>